<dbReference type="InterPro" id="IPR002073">
    <property type="entry name" value="PDEase_catalytic_dom"/>
</dbReference>
<evidence type="ECO:0000313" key="7">
    <source>
        <dbReference type="Proteomes" id="UP001642464"/>
    </source>
</evidence>
<keyword evidence="2 3" id="KW-0378">Hydrolase</keyword>
<dbReference type="PRINTS" id="PR00387">
    <property type="entry name" value="PDIESTERASE1"/>
</dbReference>
<comment type="cofactor">
    <cofactor evidence="3">
        <name>a divalent metal cation</name>
        <dbReference type="ChEBI" id="CHEBI:60240"/>
    </cofactor>
    <text evidence="3">Binds 2 divalent metal cations per subunit. Site 1 may preferentially bind zinc ions, while site 2 has a preference for magnesium and/or manganese ions.</text>
</comment>
<evidence type="ECO:0000259" key="5">
    <source>
        <dbReference type="PROSITE" id="PS51845"/>
    </source>
</evidence>
<evidence type="ECO:0000256" key="1">
    <source>
        <dbReference type="ARBA" id="ARBA00022723"/>
    </source>
</evidence>
<reference evidence="6 7" key="1">
    <citation type="submission" date="2024-02" db="EMBL/GenBank/DDBJ databases">
        <authorList>
            <person name="Chen Y."/>
            <person name="Shah S."/>
            <person name="Dougan E. K."/>
            <person name="Thang M."/>
            <person name="Chan C."/>
        </authorList>
    </citation>
    <scope>NUCLEOTIDE SEQUENCE [LARGE SCALE GENOMIC DNA]</scope>
</reference>
<dbReference type="InterPro" id="IPR023174">
    <property type="entry name" value="PDEase_CS"/>
</dbReference>
<feature type="transmembrane region" description="Helical" evidence="4">
    <location>
        <begin position="315"/>
        <end position="336"/>
    </location>
</feature>
<proteinExistence type="inferred from homology"/>
<dbReference type="PROSITE" id="PS51845">
    <property type="entry name" value="PDEASE_I_2"/>
    <property type="match status" value="1"/>
</dbReference>
<sequence length="767" mass="85568">MDIPDDPGIPILDTLMIIVMILFVLEMIINGIVDYKTYPWSFFFIMDGVGTVSMIFEISTLLGTGGKMQVATGSVDAMLIRTARAAKVGARVGRLSKLMKCISYYLKDKDKRLEESANPAEAKKLSGRLKVTLSTKAWPDAGTGGVGGARGAQHCSLMGEQVSLLTILLVLAIPLFSIAQYPEQDLDLSMTVYANMLETNYECGGLAKIGVVSRAWLQRAGGRFIEEHHDSVTEMMTFYASGTANYFPYQIDGFAEEVTLPDQREVTIPGTSLLANQASPRQLSDVYRITLVFQIFYPGPGFLYFNFYSPRRIEVALDMGLAAFIILLMIFVSANLNQTLHKLVVQPMESMLSVVKDNASQLLKQFGLEDGMEADEDLEETELLEGIFKKFARLASLAAGRNEATAEELAGMDESARGVMMEMMNVQASAAGTWLFVAGVNLLESESAYSAPTGSEGAEEANQVTALVELPDVPVIASLPVTRDLIESWDLDVLDLDTEGQTKVAIHIFFDSTIGKTTGRYWSEALTFKRFEKVVKAGYNNLPYHNYTHACDVLHTVYRMICLTSARTWLGSVDIYALLVAALCHDIGHHGRTNPFLVELGDELALRYNDKSPLENMHCAKLFEIASNQETDVFKQMDKETKKQARRICIAAILHTDNVNHFEMVREISKIYEMASDLCELQASQPDLLPQYTEQVMQKNALQWMELFLHFADVSNPLKPFPAGASGLPSNLENEFRYTYIIMYIYIYMLPPKKNQRFQTNFLLVCM</sequence>
<keyword evidence="4" id="KW-1133">Transmembrane helix</keyword>
<feature type="transmembrane region" description="Helical" evidence="4">
    <location>
        <begin position="38"/>
        <end position="58"/>
    </location>
</feature>
<dbReference type="InterPro" id="IPR036971">
    <property type="entry name" value="PDEase_catalytic_dom_sf"/>
</dbReference>
<dbReference type="InterPro" id="IPR023088">
    <property type="entry name" value="PDEase"/>
</dbReference>
<comment type="similarity">
    <text evidence="3">Belongs to the cyclic nucleotide phosphodiesterase family.</text>
</comment>
<dbReference type="InterPro" id="IPR003607">
    <property type="entry name" value="HD/PDEase_dom"/>
</dbReference>
<dbReference type="Gene3D" id="1.10.1300.10">
    <property type="entry name" value="3'5'-cyclic nucleotide phosphodiesterase, catalytic domain"/>
    <property type="match status" value="1"/>
</dbReference>
<dbReference type="EMBL" id="CAXAMM010023224">
    <property type="protein sequence ID" value="CAK9053231.1"/>
    <property type="molecule type" value="Genomic_DNA"/>
</dbReference>
<feature type="domain" description="PDEase" evidence="5">
    <location>
        <begin position="469"/>
        <end position="767"/>
    </location>
</feature>
<dbReference type="PANTHER" id="PTHR11347">
    <property type="entry name" value="CYCLIC NUCLEOTIDE PHOSPHODIESTERASE"/>
    <property type="match status" value="1"/>
</dbReference>
<organism evidence="6 7">
    <name type="scientific">Durusdinium trenchii</name>
    <dbReference type="NCBI Taxonomy" id="1381693"/>
    <lineage>
        <taxon>Eukaryota</taxon>
        <taxon>Sar</taxon>
        <taxon>Alveolata</taxon>
        <taxon>Dinophyceae</taxon>
        <taxon>Suessiales</taxon>
        <taxon>Symbiodiniaceae</taxon>
        <taxon>Durusdinium</taxon>
    </lineage>
</organism>
<accession>A0ABP0MP21</accession>
<feature type="transmembrane region" description="Helical" evidence="4">
    <location>
        <begin position="286"/>
        <end position="308"/>
    </location>
</feature>
<dbReference type="PROSITE" id="PS00126">
    <property type="entry name" value="PDEASE_I_1"/>
    <property type="match status" value="1"/>
</dbReference>
<comment type="caution">
    <text evidence="6">The sequence shown here is derived from an EMBL/GenBank/DDBJ whole genome shotgun (WGS) entry which is preliminary data.</text>
</comment>
<dbReference type="Proteomes" id="UP001642464">
    <property type="component" value="Unassembled WGS sequence"/>
</dbReference>
<dbReference type="EC" id="3.1.4.-" evidence="3"/>
<feature type="transmembrane region" description="Helical" evidence="4">
    <location>
        <begin position="162"/>
        <end position="181"/>
    </location>
</feature>
<keyword evidence="4" id="KW-0812">Transmembrane</keyword>
<evidence type="ECO:0000256" key="3">
    <source>
        <dbReference type="RuleBase" id="RU363067"/>
    </source>
</evidence>
<evidence type="ECO:0000313" key="6">
    <source>
        <dbReference type="EMBL" id="CAK9053231.1"/>
    </source>
</evidence>
<feature type="transmembrane region" description="Helical" evidence="4">
    <location>
        <begin position="12"/>
        <end position="32"/>
    </location>
</feature>
<dbReference type="CDD" id="cd00077">
    <property type="entry name" value="HDc"/>
    <property type="match status" value="1"/>
</dbReference>
<keyword evidence="7" id="KW-1185">Reference proteome</keyword>
<name>A0ABP0MP21_9DINO</name>
<dbReference type="SUPFAM" id="SSF109604">
    <property type="entry name" value="HD-domain/PDEase-like"/>
    <property type="match status" value="1"/>
</dbReference>
<evidence type="ECO:0000256" key="4">
    <source>
        <dbReference type="SAM" id="Phobius"/>
    </source>
</evidence>
<dbReference type="Pfam" id="PF00233">
    <property type="entry name" value="PDEase_I"/>
    <property type="match status" value="1"/>
</dbReference>
<gene>
    <name evidence="6" type="ORF">SCF082_LOCUS29030</name>
</gene>
<protein>
    <recommendedName>
        <fullName evidence="3">Phosphodiesterase</fullName>
        <ecNumber evidence="3">3.1.4.-</ecNumber>
    </recommendedName>
</protein>
<keyword evidence="1 3" id="KW-0479">Metal-binding</keyword>
<evidence type="ECO:0000256" key="2">
    <source>
        <dbReference type="ARBA" id="ARBA00022801"/>
    </source>
</evidence>
<keyword evidence="4" id="KW-0472">Membrane</keyword>